<dbReference type="AlphaFoldDB" id="A0A4S8ZIA0"/>
<dbReference type="InterPro" id="IPR036047">
    <property type="entry name" value="F-box-like_dom_sf"/>
</dbReference>
<proteinExistence type="predicted"/>
<dbReference type="Pfam" id="PF12937">
    <property type="entry name" value="F-box-like"/>
    <property type="match status" value="1"/>
</dbReference>
<dbReference type="SUPFAM" id="SSF52047">
    <property type="entry name" value="RNI-like"/>
    <property type="match status" value="1"/>
</dbReference>
<dbReference type="InterPro" id="IPR001810">
    <property type="entry name" value="F-box_dom"/>
</dbReference>
<evidence type="ECO:0000256" key="1">
    <source>
        <dbReference type="SAM" id="MobiDB-lite"/>
    </source>
</evidence>
<protein>
    <recommendedName>
        <fullName evidence="2">F-box domain-containing protein</fullName>
    </recommendedName>
</protein>
<organism evidence="3 4">
    <name type="scientific">Aureobasidium pullulans</name>
    <name type="common">Black yeast</name>
    <name type="synonym">Pullularia pullulans</name>
    <dbReference type="NCBI Taxonomy" id="5580"/>
    <lineage>
        <taxon>Eukaryota</taxon>
        <taxon>Fungi</taxon>
        <taxon>Dikarya</taxon>
        <taxon>Ascomycota</taxon>
        <taxon>Pezizomycotina</taxon>
        <taxon>Dothideomycetes</taxon>
        <taxon>Dothideomycetidae</taxon>
        <taxon>Dothideales</taxon>
        <taxon>Saccotheciaceae</taxon>
        <taxon>Aureobasidium</taxon>
    </lineage>
</organism>
<dbReference type="Gene3D" id="3.80.10.10">
    <property type="entry name" value="Ribonuclease Inhibitor"/>
    <property type="match status" value="1"/>
</dbReference>
<feature type="compositionally biased region" description="Basic and acidic residues" evidence="1">
    <location>
        <begin position="29"/>
        <end position="39"/>
    </location>
</feature>
<feature type="domain" description="F-box" evidence="2">
    <location>
        <begin position="64"/>
        <end position="106"/>
    </location>
</feature>
<gene>
    <name evidence="3" type="ORF">D6D20_02010</name>
</gene>
<dbReference type="EMBL" id="QZAN01000012">
    <property type="protein sequence ID" value="THW65662.1"/>
    <property type="molecule type" value="Genomic_DNA"/>
</dbReference>
<dbReference type="SUPFAM" id="SSF81383">
    <property type="entry name" value="F-box domain"/>
    <property type="match status" value="1"/>
</dbReference>
<feature type="region of interest" description="Disordered" evidence="1">
    <location>
        <begin position="29"/>
        <end position="52"/>
    </location>
</feature>
<evidence type="ECO:0000259" key="2">
    <source>
        <dbReference type="Pfam" id="PF12937"/>
    </source>
</evidence>
<sequence length="460" mass="51636">MRECNTIMALDQQRNWTISMAESLQATKDKTAAAAKPHEQSTASFPIRDDDPKPHGYHSTEPAYLPDELVLEILSYVSHTPEAQKSLHTCCLLSRQWYTAALPYLYAYPKIYGKNYDSFVRTLCPSINLRVKDSPLASLVKVLNLGLLVHHSSKSVTARVLRRTEASLEEFVAPQASFAINSFAALSKSHNLRSLDLSLVSEAQPLDKLFSSLRSLKHLERLRFPRSSGFGAKTVDPDSIIWPPALKDLYLSGGIDANFLYGIVHFPPSLERLTIEHCPQAKSHAIRALLTTLSRARLPLKSLSLSHLPRLGISSLDPVLGLFPDLEELSVSVDYITPAIFNPDFQEWQSEDTPNFTNHKLRTLAFTNSGNPGVDDKFSPIDVLLTLDEGSFPNLRKVRIARSLGWERGETRDETEALIDRLVELGTKDYEEKTGVFAAMSTHQWRNANWKDWAGVWIID</sequence>
<dbReference type="InterPro" id="IPR032675">
    <property type="entry name" value="LRR_dom_sf"/>
</dbReference>
<accession>A0A4S8ZIA0</accession>
<comment type="caution">
    <text evidence="3">The sequence shown here is derived from an EMBL/GenBank/DDBJ whole genome shotgun (WGS) entry which is preliminary data.</text>
</comment>
<name>A0A4S8ZIA0_AURPU</name>
<evidence type="ECO:0000313" key="4">
    <source>
        <dbReference type="Proteomes" id="UP000310421"/>
    </source>
</evidence>
<evidence type="ECO:0000313" key="3">
    <source>
        <dbReference type="EMBL" id="THW65662.1"/>
    </source>
</evidence>
<dbReference type="Proteomes" id="UP000310421">
    <property type="component" value="Unassembled WGS sequence"/>
</dbReference>
<reference evidence="3 4" key="1">
    <citation type="submission" date="2018-10" db="EMBL/GenBank/DDBJ databases">
        <title>Fifty Aureobasidium pullulans genomes reveal a recombining polyextremotolerant generalist.</title>
        <authorList>
            <person name="Gostincar C."/>
            <person name="Turk M."/>
            <person name="Zajc J."/>
            <person name="Gunde-Cimerman N."/>
        </authorList>
    </citation>
    <scope>NUCLEOTIDE SEQUENCE [LARGE SCALE GENOMIC DNA]</scope>
    <source>
        <strain evidence="3 4">EXF-10751</strain>
    </source>
</reference>